<dbReference type="AlphaFoldDB" id="A0A0R2BL71"/>
<dbReference type="GO" id="GO:0016491">
    <property type="term" value="F:oxidoreductase activity"/>
    <property type="evidence" value="ECO:0007669"/>
    <property type="project" value="UniProtKB-KW"/>
</dbReference>
<organism evidence="10 11">
    <name type="scientific">Secundilactobacillus collinoides DSM 20515 = JCM 1123</name>
    <dbReference type="NCBI Taxonomy" id="1423733"/>
    <lineage>
        <taxon>Bacteria</taxon>
        <taxon>Bacillati</taxon>
        <taxon>Bacillota</taxon>
        <taxon>Bacilli</taxon>
        <taxon>Lactobacillales</taxon>
        <taxon>Lactobacillaceae</taxon>
        <taxon>Secundilactobacillus</taxon>
    </lineage>
</organism>
<evidence type="ECO:0000256" key="4">
    <source>
        <dbReference type="ARBA" id="ARBA00022827"/>
    </source>
</evidence>
<dbReference type="Pfam" id="PF07992">
    <property type="entry name" value="Pyr_redox_2"/>
    <property type="match status" value="1"/>
</dbReference>
<evidence type="ECO:0000313" key="11">
    <source>
        <dbReference type="Proteomes" id="UP000051845"/>
    </source>
</evidence>
<evidence type="ECO:0000256" key="5">
    <source>
        <dbReference type="ARBA" id="ARBA00023002"/>
    </source>
</evidence>
<gene>
    <name evidence="10" type="ORF">FC82_GL001708</name>
</gene>
<evidence type="ECO:0000256" key="2">
    <source>
        <dbReference type="ARBA" id="ARBA00009130"/>
    </source>
</evidence>
<dbReference type="InterPro" id="IPR004099">
    <property type="entry name" value="Pyr_nucl-diS_OxRdtase_dimer"/>
</dbReference>
<evidence type="ECO:0000256" key="1">
    <source>
        <dbReference type="ARBA" id="ARBA00001974"/>
    </source>
</evidence>
<keyword evidence="3" id="KW-0285">Flavoprotein</keyword>
<evidence type="ECO:0000259" key="9">
    <source>
        <dbReference type="Pfam" id="PF07992"/>
    </source>
</evidence>
<keyword evidence="6" id="KW-0558">Oxidation</keyword>
<dbReference type="InterPro" id="IPR036188">
    <property type="entry name" value="FAD/NAD-bd_sf"/>
</dbReference>
<comment type="cofactor">
    <cofactor evidence="1">
        <name>FAD</name>
        <dbReference type="ChEBI" id="CHEBI:57692"/>
    </cofactor>
</comment>
<dbReference type="PRINTS" id="PR00411">
    <property type="entry name" value="PNDRDTASEI"/>
</dbReference>
<keyword evidence="7" id="KW-0676">Redox-active center</keyword>
<evidence type="ECO:0000256" key="6">
    <source>
        <dbReference type="ARBA" id="ARBA00023097"/>
    </source>
</evidence>
<evidence type="ECO:0000256" key="3">
    <source>
        <dbReference type="ARBA" id="ARBA00022630"/>
    </source>
</evidence>
<dbReference type="InterPro" id="IPR050260">
    <property type="entry name" value="FAD-bd_OxRdtase"/>
</dbReference>
<dbReference type="PANTHER" id="PTHR43429">
    <property type="entry name" value="PYRIDINE NUCLEOTIDE-DISULFIDE OXIDOREDUCTASE DOMAIN-CONTAINING"/>
    <property type="match status" value="1"/>
</dbReference>
<dbReference type="Proteomes" id="UP000051845">
    <property type="component" value="Unassembled WGS sequence"/>
</dbReference>
<evidence type="ECO:0000313" key="10">
    <source>
        <dbReference type="EMBL" id="KRM76348.1"/>
    </source>
</evidence>
<feature type="domain" description="FAD/NAD(P)-binding" evidence="9">
    <location>
        <begin position="31"/>
        <end position="320"/>
    </location>
</feature>
<dbReference type="EMBL" id="AYYR01000030">
    <property type="protein sequence ID" value="KRM76348.1"/>
    <property type="molecule type" value="Genomic_DNA"/>
</dbReference>
<comment type="similarity">
    <text evidence="2">Belongs to the class-III pyridine nucleotide-disulfide oxidoreductase family.</text>
</comment>
<dbReference type="Gene3D" id="3.30.390.30">
    <property type="match status" value="1"/>
</dbReference>
<dbReference type="Pfam" id="PF02852">
    <property type="entry name" value="Pyr_redox_dim"/>
    <property type="match status" value="1"/>
</dbReference>
<dbReference type="SUPFAM" id="SSF51905">
    <property type="entry name" value="FAD/NAD(P)-binding domain"/>
    <property type="match status" value="1"/>
</dbReference>
<dbReference type="PRINTS" id="PR00368">
    <property type="entry name" value="FADPNR"/>
</dbReference>
<reference evidence="10 11" key="1">
    <citation type="journal article" date="2015" name="Genome Announc.">
        <title>Expanding the biotechnology potential of lactobacilli through comparative genomics of 213 strains and associated genera.</title>
        <authorList>
            <person name="Sun Z."/>
            <person name="Harris H.M."/>
            <person name="McCann A."/>
            <person name="Guo C."/>
            <person name="Argimon S."/>
            <person name="Zhang W."/>
            <person name="Yang X."/>
            <person name="Jeffery I.B."/>
            <person name="Cooney J.C."/>
            <person name="Kagawa T.F."/>
            <person name="Liu W."/>
            <person name="Song Y."/>
            <person name="Salvetti E."/>
            <person name="Wrobel A."/>
            <person name="Rasinkangas P."/>
            <person name="Parkhill J."/>
            <person name="Rea M.C."/>
            <person name="O'Sullivan O."/>
            <person name="Ritari J."/>
            <person name="Douillard F.P."/>
            <person name="Paul Ross R."/>
            <person name="Yang R."/>
            <person name="Briner A.E."/>
            <person name="Felis G.E."/>
            <person name="de Vos W.M."/>
            <person name="Barrangou R."/>
            <person name="Klaenhammer T.R."/>
            <person name="Caufield P.W."/>
            <person name="Cui Y."/>
            <person name="Zhang H."/>
            <person name="O'Toole P.W."/>
        </authorList>
    </citation>
    <scope>NUCLEOTIDE SEQUENCE [LARGE SCALE GENOMIC DNA]</scope>
    <source>
        <strain evidence="10 11">DSM 20515</strain>
    </source>
</reference>
<name>A0A0R2BL71_SECCO</name>
<accession>A0A0R2BL71</accession>
<dbReference type="PANTHER" id="PTHR43429:SF1">
    <property type="entry name" value="NAD(P)H SULFUR OXIDOREDUCTASE (COA-DEPENDENT)"/>
    <property type="match status" value="1"/>
</dbReference>
<dbReference type="STRING" id="33960.TY91_05395"/>
<dbReference type="PATRIC" id="fig|1423733.4.peg.1797"/>
<sequence>MKRKSWFLSKLTKISWLTNHLGGYIFMSKTKIIVVGASHGGHQSVLELTRKYKDLDIKLFEAGDFISFMSCGMELYLENSVTDVNDVRNFKPEDLEKRGAEVYANHEVTKIDADKKQVAVKDLKSGETQNYDYDKLILSSGVTPNDLPVPGHDLENVYLMRGKDWAEKIKAKLTDPAVKNITVIGAGYIGIEAAEASTKAGKHVTLIDMIDRPLGNYLDADLTDVIAKELADKGVDVVTGAKIESYEGAGKVTAVKTSDAEYPSNLVIQAAGVKPNTEWLKGTVDLDARGWIETDEYLRTNLPDVYAMGDAVLAYSIPAQTKMPIALATVVRREARYVVEHIFENTPSVPFQGVVGSSALSVFDYHFASSGLNTTTAKKAGVTIKTSFYKDTLRPAYVPAEKGNPDVYVGLDFDPQTHKILGGAVLSTYDITAQGNVIALAVQQGLRLEDLAQADFFFQPGFDRQWSLLNLAAQHALGEPEFTK</sequence>
<keyword evidence="5" id="KW-0560">Oxidoreductase</keyword>
<proteinExistence type="inferred from homology"/>
<comment type="caution">
    <text evidence="10">The sequence shown here is derived from an EMBL/GenBank/DDBJ whole genome shotgun (WGS) entry which is preliminary data.</text>
</comment>
<evidence type="ECO:0000256" key="7">
    <source>
        <dbReference type="ARBA" id="ARBA00023284"/>
    </source>
</evidence>
<dbReference type="SUPFAM" id="SSF55424">
    <property type="entry name" value="FAD/NAD-linked reductases, dimerisation (C-terminal) domain"/>
    <property type="match status" value="1"/>
</dbReference>
<keyword evidence="4" id="KW-0274">FAD</keyword>
<dbReference type="InterPro" id="IPR023753">
    <property type="entry name" value="FAD/NAD-binding_dom"/>
</dbReference>
<dbReference type="Gene3D" id="3.50.50.60">
    <property type="entry name" value="FAD/NAD(P)-binding domain"/>
    <property type="match status" value="2"/>
</dbReference>
<feature type="domain" description="Pyridine nucleotide-disulphide oxidoreductase dimerisation" evidence="8">
    <location>
        <begin position="361"/>
        <end position="463"/>
    </location>
</feature>
<evidence type="ECO:0000259" key="8">
    <source>
        <dbReference type="Pfam" id="PF02852"/>
    </source>
</evidence>
<dbReference type="InterPro" id="IPR016156">
    <property type="entry name" value="FAD/NAD-linked_Rdtase_dimer_sf"/>
</dbReference>
<protein>
    <submittedName>
        <fullName evidence="10">NAD(FAD)-dependent dehydrogenase</fullName>
    </submittedName>
</protein>